<dbReference type="EMBL" id="NRJF01000125">
    <property type="protein sequence ID" value="RIY34824.1"/>
    <property type="molecule type" value="Genomic_DNA"/>
</dbReference>
<evidence type="ECO:0000313" key="3">
    <source>
        <dbReference type="Proteomes" id="UP000265964"/>
    </source>
</evidence>
<feature type="signal peptide" evidence="1">
    <location>
        <begin position="1"/>
        <end position="21"/>
    </location>
</feature>
<comment type="caution">
    <text evidence="2">The sequence shown here is derived from an EMBL/GenBank/DDBJ whole genome shotgun (WGS) entry which is preliminary data.</text>
</comment>
<dbReference type="PROSITE" id="PS51257">
    <property type="entry name" value="PROKAR_LIPOPROTEIN"/>
    <property type="match status" value="1"/>
</dbReference>
<name>A0A3A1YF25_9GAMM</name>
<feature type="chain" id="PRO_5017210732" evidence="1">
    <location>
        <begin position="22"/>
        <end position="230"/>
    </location>
</feature>
<dbReference type="RefSeq" id="WP_119534812.1">
    <property type="nucleotide sequence ID" value="NZ_NRJF01000125.1"/>
</dbReference>
<keyword evidence="3" id="KW-1185">Reference proteome</keyword>
<proteinExistence type="predicted"/>
<gene>
    <name evidence="2" type="ORF">CKF59_04665</name>
</gene>
<dbReference type="Proteomes" id="UP000265964">
    <property type="component" value="Unassembled WGS sequence"/>
</dbReference>
<keyword evidence="1" id="KW-0732">Signal</keyword>
<reference evidence="2 3" key="1">
    <citation type="submission" date="2017-08" db="EMBL/GenBank/DDBJ databases">
        <title>Reclassification of Bisgaard taxon 37 and 44.</title>
        <authorList>
            <person name="Christensen H."/>
        </authorList>
    </citation>
    <scope>NUCLEOTIDE SEQUENCE [LARGE SCALE GENOMIC DNA]</scope>
    <source>
        <strain evidence="2 3">EEAB3T1</strain>
    </source>
</reference>
<evidence type="ECO:0000256" key="1">
    <source>
        <dbReference type="SAM" id="SignalP"/>
    </source>
</evidence>
<protein>
    <submittedName>
        <fullName evidence="2">Uncharacterized protein</fullName>
    </submittedName>
</protein>
<organism evidence="2 3">
    <name type="scientific">Psittacicella gerlachiana</name>
    <dbReference type="NCBI Taxonomy" id="2028574"/>
    <lineage>
        <taxon>Bacteria</taxon>
        <taxon>Pseudomonadati</taxon>
        <taxon>Pseudomonadota</taxon>
        <taxon>Gammaproteobacteria</taxon>
        <taxon>Pasteurellales</taxon>
        <taxon>Psittacicellaceae</taxon>
        <taxon>Psittacicella</taxon>
    </lineage>
</organism>
<evidence type="ECO:0000313" key="2">
    <source>
        <dbReference type="EMBL" id="RIY34824.1"/>
    </source>
</evidence>
<accession>A0A3A1YF25</accession>
<dbReference type="AlphaFoldDB" id="A0A3A1YF25"/>
<sequence length="230" mass="26252">MSQLFKAILFLSLPLTLISCSQSPGFKDKATQQAYTYLEAVIFAGVPNTTYIYAQQTNLITQELLKRQDNNLEQVQDTYLQAIVPLLNSNVIEGRYNLPFYYDLTKVIHACNLTYAHITKISLQEFCQGVYAVSTLFGEEASKIATQVFIYEAQLYQQLGNQAPITHLEDKAPLFKQYFAQRQKQQQGESYSFAQLTSFPFNEQRISSHSPEFYTAQRNLINVVGLKLTN</sequence>